<evidence type="ECO:0000256" key="3">
    <source>
        <dbReference type="PROSITE-ProRule" id="PRU00023"/>
    </source>
</evidence>
<dbReference type="Proteomes" id="UP001597391">
    <property type="component" value="Unassembled WGS sequence"/>
</dbReference>
<dbReference type="Gene3D" id="1.25.40.20">
    <property type="entry name" value="Ankyrin repeat-containing domain"/>
    <property type="match status" value="1"/>
</dbReference>
<dbReference type="PANTHER" id="PTHR24198">
    <property type="entry name" value="ANKYRIN REPEAT AND PROTEIN KINASE DOMAIN-CONTAINING PROTEIN"/>
    <property type="match status" value="1"/>
</dbReference>
<proteinExistence type="predicted"/>
<evidence type="ECO:0000256" key="2">
    <source>
        <dbReference type="ARBA" id="ARBA00023043"/>
    </source>
</evidence>
<evidence type="ECO:0000256" key="1">
    <source>
        <dbReference type="ARBA" id="ARBA00022737"/>
    </source>
</evidence>
<accession>A0ABW5XGM9</accession>
<feature type="repeat" description="ANK" evidence="3">
    <location>
        <begin position="82"/>
        <end position="114"/>
    </location>
</feature>
<dbReference type="RefSeq" id="WP_377466962.1">
    <property type="nucleotide sequence ID" value="NZ_JBHUOP010000004.1"/>
</dbReference>
<gene>
    <name evidence="4" type="ORF">ACFSYH_10730</name>
</gene>
<dbReference type="EMBL" id="JBHUOP010000004">
    <property type="protein sequence ID" value="MFD2841038.1"/>
    <property type="molecule type" value="Genomic_DNA"/>
</dbReference>
<dbReference type="PANTHER" id="PTHR24198:SF165">
    <property type="entry name" value="ANKYRIN REPEAT-CONTAINING PROTEIN-RELATED"/>
    <property type="match status" value="1"/>
</dbReference>
<comment type="caution">
    <text evidence="4">The sequence shown here is derived from an EMBL/GenBank/DDBJ whole genome shotgun (WGS) entry which is preliminary data.</text>
</comment>
<sequence length="134" mass="14056">MTGSFLASLPEDQRSTFIEGVFDLARTGRTAELREMIESGVPIDVSNARGDTLLIVAAYAQQPEAVSALLALGAPKDAVNQMGQTAISCAVFRNDPAILDLLLEAGANPDAGAHTALAIAQQFGITDMVKLLSR</sequence>
<dbReference type="InterPro" id="IPR036770">
    <property type="entry name" value="Ankyrin_rpt-contain_sf"/>
</dbReference>
<reference evidence="5" key="1">
    <citation type="journal article" date="2019" name="Int. J. Syst. Evol. Microbiol.">
        <title>The Global Catalogue of Microorganisms (GCM) 10K type strain sequencing project: providing services to taxonomists for standard genome sequencing and annotation.</title>
        <authorList>
            <consortium name="The Broad Institute Genomics Platform"/>
            <consortium name="The Broad Institute Genome Sequencing Center for Infectious Disease"/>
            <person name="Wu L."/>
            <person name="Ma J."/>
        </authorList>
    </citation>
    <scope>NUCLEOTIDE SEQUENCE [LARGE SCALE GENOMIC DNA]</scope>
    <source>
        <strain evidence="5">KCTC 33576</strain>
    </source>
</reference>
<dbReference type="SMART" id="SM00248">
    <property type="entry name" value="ANK"/>
    <property type="match status" value="2"/>
</dbReference>
<keyword evidence="1" id="KW-0677">Repeat</keyword>
<dbReference type="PROSITE" id="PS50088">
    <property type="entry name" value="ANK_REPEAT"/>
    <property type="match status" value="1"/>
</dbReference>
<dbReference type="Pfam" id="PF12796">
    <property type="entry name" value="Ank_2"/>
    <property type="match status" value="1"/>
</dbReference>
<organism evidence="4 5">
    <name type="scientific">Populibacterium corticicola</name>
    <dbReference type="NCBI Taxonomy" id="1812826"/>
    <lineage>
        <taxon>Bacteria</taxon>
        <taxon>Bacillati</taxon>
        <taxon>Actinomycetota</taxon>
        <taxon>Actinomycetes</taxon>
        <taxon>Micrococcales</taxon>
        <taxon>Jonesiaceae</taxon>
        <taxon>Populibacterium</taxon>
    </lineage>
</organism>
<keyword evidence="5" id="KW-1185">Reference proteome</keyword>
<protein>
    <submittedName>
        <fullName evidence="4">Ankyrin repeat domain-containing protein</fullName>
    </submittedName>
</protein>
<dbReference type="SUPFAM" id="SSF48403">
    <property type="entry name" value="Ankyrin repeat"/>
    <property type="match status" value="1"/>
</dbReference>
<keyword evidence="2 3" id="KW-0040">ANK repeat</keyword>
<name>A0ABW5XGM9_9MICO</name>
<dbReference type="InterPro" id="IPR002110">
    <property type="entry name" value="Ankyrin_rpt"/>
</dbReference>
<evidence type="ECO:0000313" key="4">
    <source>
        <dbReference type="EMBL" id="MFD2841038.1"/>
    </source>
</evidence>
<evidence type="ECO:0000313" key="5">
    <source>
        <dbReference type="Proteomes" id="UP001597391"/>
    </source>
</evidence>